<dbReference type="HAMAP" id="MF_01023">
    <property type="entry name" value="HisC_aminotrans_2"/>
    <property type="match status" value="1"/>
</dbReference>
<dbReference type="PANTHER" id="PTHR43643:SF3">
    <property type="entry name" value="HISTIDINOL-PHOSPHATE AMINOTRANSFERASE"/>
    <property type="match status" value="1"/>
</dbReference>
<accession>A0A6J7IVN4</accession>
<evidence type="ECO:0000313" key="6">
    <source>
        <dbReference type="EMBL" id="CAB4934929.1"/>
    </source>
</evidence>
<sequence length="356" mass="38221">MAEIRLRSTLDGIPGYKAGQPPTVASGITAYKLSSNENHHDPLPSVLKAAERALSEMHRYPDYGSAALVAEIAGHFEVPAADIAVGTGSVGLLQQLVQITAGPGDGVLFGWRSFEAYPIMTQIAGATAQKVPLDVDDRHDVSAMLAAIDETTRIAFICNPNNPTGTAVGRDAIARFVEAAPNDLLIVIDEAYCEFVDPERIPNGLDFYREHSNVAELRTFSKAYGLAALRVGYCIASEPIAEALRKVQVPFGVNSIAQAAAIASLHAEDELLERVQAIRAERTRVETGLLAAGLKPSDSEANFVWIRLGERTLEFAAGCDAIGLSVRPFAGEGVRITIGEPEANTRLIEFAEAWRE</sequence>
<dbReference type="GO" id="GO:0000105">
    <property type="term" value="P:L-histidine biosynthetic process"/>
    <property type="evidence" value="ECO:0007669"/>
    <property type="project" value="InterPro"/>
</dbReference>
<dbReference type="CDD" id="cd00609">
    <property type="entry name" value="AAT_like"/>
    <property type="match status" value="1"/>
</dbReference>
<dbReference type="InterPro" id="IPR015422">
    <property type="entry name" value="PyrdxlP-dep_Trfase_small"/>
</dbReference>
<evidence type="ECO:0000256" key="2">
    <source>
        <dbReference type="ARBA" id="ARBA00022576"/>
    </source>
</evidence>
<name>A0A6J7IVN4_9ZZZZ</name>
<dbReference type="Gene3D" id="3.40.640.10">
    <property type="entry name" value="Type I PLP-dependent aspartate aminotransferase-like (Major domain)"/>
    <property type="match status" value="1"/>
</dbReference>
<proteinExistence type="inferred from homology"/>
<dbReference type="AlphaFoldDB" id="A0A6J7IVN4"/>
<gene>
    <name evidence="6" type="ORF">UFOPK3720_00920</name>
</gene>
<dbReference type="InterPro" id="IPR024892">
    <property type="entry name" value="ArAT"/>
</dbReference>
<dbReference type="EMBL" id="CAFBNB010000163">
    <property type="protein sequence ID" value="CAB4934929.1"/>
    <property type="molecule type" value="Genomic_DNA"/>
</dbReference>
<dbReference type="GO" id="GO:0004400">
    <property type="term" value="F:histidinol-phosphate transaminase activity"/>
    <property type="evidence" value="ECO:0007669"/>
    <property type="project" value="InterPro"/>
</dbReference>
<evidence type="ECO:0000259" key="5">
    <source>
        <dbReference type="Pfam" id="PF00155"/>
    </source>
</evidence>
<organism evidence="6">
    <name type="scientific">freshwater metagenome</name>
    <dbReference type="NCBI Taxonomy" id="449393"/>
    <lineage>
        <taxon>unclassified sequences</taxon>
        <taxon>metagenomes</taxon>
        <taxon>ecological metagenomes</taxon>
    </lineage>
</organism>
<evidence type="ECO:0000256" key="3">
    <source>
        <dbReference type="ARBA" id="ARBA00022679"/>
    </source>
</evidence>
<dbReference type="InterPro" id="IPR015424">
    <property type="entry name" value="PyrdxlP-dep_Trfase"/>
</dbReference>
<keyword evidence="4" id="KW-0663">Pyridoxal phosphate</keyword>
<dbReference type="HAMAP" id="MF_01513">
    <property type="entry name" value="Phe_aminotrans_2"/>
    <property type="match status" value="1"/>
</dbReference>
<dbReference type="GO" id="GO:0030170">
    <property type="term" value="F:pyridoxal phosphate binding"/>
    <property type="evidence" value="ECO:0007669"/>
    <property type="project" value="InterPro"/>
</dbReference>
<protein>
    <submittedName>
        <fullName evidence="6">Unannotated protein</fullName>
    </submittedName>
</protein>
<dbReference type="InterPro" id="IPR001917">
    <property type="entry name" value="Aminotrans_II_pyridoxalP_BS"/>
</dbReference>
<dbReference type="InterPro" id="IPR015421">
    <property type="entry name" value="PyrdxlP-dep_Trfase_major"/>
</dbReference>
<dbReference type="SUPFAM" id="SSF53383">
    <property type="entry name" value="PLP-dependent transferases"/>
    <property type="match status" value="1"/>
</dbReference>
<dbReference type="PROSITE" id="PS00599">
    <property type="entry name" value="AA_TRANSFER_CLASS_2"/>
    <property type="match status" value="1"/>
</dbReference>
<dbReference type="InterPro" id="IPR004839">
    <property type="entry name" value="Aminotransferase_I/II_large"/>
</dbReference>
<dbReference type="PANTHER" id="PTHR43643">
    <property type="entry name" value="HISTIDINOL-PHOSPHATE AMINOTRANSFERASE 2"/>
    <property type="match status" value="1"/>
</dbReference>
<keyword evidence="3" id="KW-0808">Transferase</keyword>
<evidence type="ECO:0000256" key="1">
    <source>
        <dbReference type="ARBA" id="ARBA00001933"/>
    </source>
</evidence>
<comment type="cofactor">
    <cofactor evidence="1">
        <name>pyridoxal 5'-phosphate</name>
        <dbReference type="ChEBI" id="CHEBI:597326"/>
    </cofactor>
</comment>
<dbReference type="Pfam" id="PF00155">
    <property type="entry name" value="Aminotran_1_2"/>
    <property type="match status" value="1"/>
</dbReference>
<keyword evidence="2" id="KW-0032">Aminotransferase</keyword>
<evidence type="ECO:0000256" key="4">
    <source>
        <dbReference type="ARBA" id="ARBA00022898"/>
    </source>
</evidence>
<dbReference type="InterPro" id="IPR050106">
    <property type="entry name" value="HistidinolP_aminotransfase"/>
</dbReference>
<reference evidence="6" key="1">
    <citation type="submission" date="2020-05" db="EMBL/GenBank/DDBJ databases">
        <authorList>
            <person name="Chiriac C."/>
            <person name="Salcher M."/>
            <person name="Ghai R."/>
            <person name="Kavagutti S V."/>
        </authorList>
    </citation>
    <scope>NUCLEOTIDE SEQUENCE</scope>
</reference>
<dbReference type="NCBIfam" id="NF002878">
    <property type="entry name" value="PRK03321.1"/>
    <property type="match status" value="1"/>
</dbReference>
<dbReference type="NCBIfam" id="TIGR01141">
    <property type="entry name" value="hisC"/>
    <property type="match status" value="1"/>
</dbReference>
<dbReference type="InterPro" id="IPR005861">
    <property type="entry name" value="HisP_aminotrans"/>
</dbReference>
<feature type="domain" description="Aminotransferase class I/classII large" evidence="5">
    <location>
        <begin position="32"/>
        <end position="349"/>
    </location>
</feature>
<dbReference type="Gene3D" id="3.90.1150.10">
    <property type="entry name" value="Aspartate Aminotransferase, domain 1"/>
    <property type="match status" value="1"/>
</dbReference>